<comment type="caution">
    <text evidence="2">The sequence shown here is derived from an EMBL/GenBank/DDBJ whole genome shotgun (WGS) entry which is preliminary data.</text>
</comment>
<dbReference type="AlphaFoldDB" id="A0AAE3H368"/>
<dbReference type="EMBL" id="RJUF01000057">
    <property type="protein sequence ID" value="MCP9764068.1"/>
    <property type="molecule type" value="Genomic_DNA"/>
</dbReference>
<evidence type="ECO:0000313" key="3">
    <source>
        <dbReference type="Proteomes" id="UP001204144"/>
    </source>
</evidence>
<dbReference type="InterPro" id="IPR013783">
    <property type="entry name" value="Ig-like_fold"/>
</dbReference>
<dbReference type="Proteomes" id="UP001204144">
    <property type="component" value="Unassembled WGS sequence"/>
</dbReference>
<feature type="domain" description="Ig-like" evidence="1">
    <location>
        <begin position="1053"/>
        <end position="1121"/>
    </location>
</feature>
<dbReference type="PROSITE" id="PS50835">
    <property type="entry name" value="IG_LIKE"/>
    <property type="match status" value="2"/>
</dbReference>
<gene>
    <name evidence="2" type="ORF">EGI31_14020</name>
</gene>
<dbReference type="InterPro" id="IPR044023">
    <property type="entry name" value="Ig_7"/>
</dbReference>
<organism evidence="2 3">
    <name type="scientific">Lacihabitans soyangensis</name>
    <dbReference type="NCBI Taxonomy" id="869394"/>
    <lineage>
        <taxon>Bacteria</taxon>
        <taxon>Pseudomonadati</taxon>
        <taxon>Bacteroidota</taxon>
        <taxon>Cytophagia</taxon>
        <taxon>Cytophagales</taxon>
        <taxon>Leadbetterellaceae</taxon>
        <taxon>Lacihabitans</taxon>
    </lineage>
</organism>
<dbReference type="SUPFAM" id="SSF48726">
    <property type="entry name" value="Immunoglobulin"/>
    <property type="match status" value="2"/>
</dbReference>
<name>A0AAE3H368_9BACT</name>
<evidence type="ECO:0000313" key="2">
    <source>
        <dbReference type="EMBL" id="MCP9764068.1"/>
    </source>
</evidence>
<dbReference type="InterPro" id="IPR036179">
    <property type="entry name" value="Ig-like_dom_sf"/>
</dbReference>
<evidence type="ECO:0000259" key="1">
    <source>
        <dbReference type="PROSITE" id="PS50835"/>
    </source>
</evidence>
<dbReference type="InterPro" id="IPR007110">
    <property type="entry name" value="Ig-like_dom"/>
</dbReference>
<accession>A0AAE3H368</accession>
<protein>
    <recommendedName>
        <fullName evidence="1">Ig-like domain-containing protein</fullName>
    </recommendedName>
</protein>
<dbReference type="Pfam" id="PF19081">
    <property type="entry name" value="Ig_7"/>
    <property type="match status" value="1"/>
</dbReference>
<feature type="non-terminal residue" evidence="2">
    <location>
        <position position="1121"/>
    </location>
</feature>
<reference evidence="2 3" key="1">
    <citation type="submission" date="2018-11" db="EMBL/GenBank/DDBJ databases">
        <title>Novel bacteria species description.</title>
        <authorList>
            <person name="Han J.-H."/>
        </authorList>
    </citation>
    <scope>NUCLEOTIDE SEQUENCE [LARGE SCALE GENOMIC DNA]</scope>
    <source>
        <strain evidence="2 3">KCTC23259</strain>
    </source>
</reference>
<keyword evidence="3" id="KW-1185">Reference proteome</keyword>
<proteinExistence type="predicted"/>
<sequence>MTINATVANAEAYQFQKRNESTNLWENIAGASGTISSSPAVISHTFFGIRENITTRVVISKNTTELTSNDITISPQRPIFNFQPLDITQCNGLNAIFRISSSGVGSLSHQWQISTGGVFQNISNGSEYSGTTSSSMSVLNLANNENGKVFRCLVKDANNCENYSNAAQLSVNQLSTGVSPTTSTTFCEGQNVQFSVALNVGTVTNYDWQLRKTTESTYTSLQNSSRYENVNTDILKVNGILPNENSYKLNVTYQNLTQNADGSRNTGTCIKFAERTNYTIRPRPAAPVQIDDVYRCSTGKVSASVVSTNKIFWYTDSTAVPFISDNLNFISPTLTATTKCFYSLKDINGCESYKRTFQAIIRPLPSQSFEKAIQICSTENKFPLAFDNINNSPLEIYVLKTTPSLPGFTDIVAAPFSNNFEVSLPNTFNSGDYKFKVFTKNQHCFSDTSLVDMKVKIATKVLNGPTASTVCEGTNHTFGIQYNAENPVSFKWYKNDLLLPTETSASLLLENLQPADQAQYKVEVTGDCGIEMTENALLTVLHKIQITKQPENTLVCQNNTAKFKVEATGTGTLNYEWTRNGEIIGSNSPELVLENVPLAFNNSLIKCKISSDCEPVTFTDEVLLSVDALPIAPAATDNQGFCKNQTPANLMATALPNHSLHWFDENQTELASNQIDVSSIFTKTFYVSQKNSNLCESPKTMIQVSVNEPFEITSISDKTGLCSSGLFNRTGTINTTVSPAGTSGITFELFKDALKIGGNTSGEFDINGGGNYKVIATKGYCSANSEISISSLHPELAGSPSLQAQNEICKNTNITLEASGTFNGGNYAWYSSENSPFQSFLGAEYTLKNVSTNQTWFVAYGITTNDTYCETPRVASSITMLPDLEITAQITNTSCAGLMDGQIVYTITNGVVPYTFSQNGVSNTTGVFGNLSIGTYTVNVVDSKGCLGEKTVTVAMNPGVNITQHPSNINRCRTNIANFTLTASNYDQIVWEKKLPGNTVFEIIAGENLPNLRIENIGNTTNPHKTIYRAKLTKGTCSVYTQEAILFVNSISGTGTSKTVCENASTFFNLSEYTIVGTNKTYQWQYRQGTSGVFTDLTGENAETLSLNNTQSVSGGYYRCR</sequence>
<dbReference type="Gene3D" id="2.60.40.10">
    <property type="entry name" value="Immunoglobulins"/>
    <property type="match status" value="2"/>
</dbReference>
<feature type="domain" description="Ig-like" evidence="1">
    <location>
        <begin position="448"/>
        <end position="539"/>
    </location>
</feature>